<feature type="binding site" evidence="6">
    <location>
        <position position="776"/>
    </location>
    <ligand>
        <name>ATP</name>
        <dbReference type="ChEBI" id="CHEBI:30616"/>
    </ligand>
</feature>
<gene>
    <name evidence="9" type="ORF">PBRA_001073</name>
</gene>
<feature type="domain" description="Protein kinase" evidence="7">
    <location>
        <begin position="25"/>
        <end position="277"/>
    </location>
</feature>
<feature type="non-terminal residue" evidence="9">
    <location>
        <position position="1"/>
    </location>
</feature>
<keyword evidence="3 6" id="KW-0547">Nucleotide-binding</keyword>
<feature type="binding site" evidence="6">
    <location>
        <position position="54"/>
    </location>
    <ligand>
        <name>ATP</name>
        <dbReference type="ChEBI" id="CHEBI:30616"/>
    </ligand>
</feature>
<keyword evidence="5 6" id="KW-0067">ATP-binding</keyword>
<sequence length="1060" mass="118014">LQALAMRNDTSEPGRTLGKCRKEDFEELGVIGCGMSGVVFLTRHPATQRLFAMKRIPKALIQQNGSISDELRLLKSLRGIPLVVQFYCSMDDSNYQYLVVEFCQGGELFELIVRKGRFPERHAKFYAASIVLALEQLHERGIVYRDLKSQNVLLTGTGHVRLTDVGLSKELAVGERTSSLVGTPEYLAPEMFNCPDYAHPVDWWALGVVIYEMLFAKRPYEFQDGDGPARWEQVINRRVHVGADVSLSAQRIIRDLLHATPEFRLGRYPIKRANGLMLFTGAMRQALEEHTKSSATNGSPMLTGTLWQKGNYLRHSFRLLAIPLIGHASISIGFGGTSTMHTMNRCSKISDCNCSVCNSLCIRSSVWTVFDNQGQTRSEQPAQHAVPPPVHRAIVFVAIASLARSRPEPASGFTQPVQDECQKEDFEELGVIGVGTTCVVFLARRHSTGELVAVKRVCLGRCLCVALHLKPAGLQVPKATIQQSPSLPRELPLLKSLRGIPFVVHFHCSIDDAQYLYLVMEFCQGGELFEVIANKGRLEEPAAKFYAASIVLALEQMHERGIIYRDLKPQNILLTGTGHVRLADVGLSKELAMGQRTNSFVGTPEYLAPEMLSNRPDYAHPVDWWALGAVIYEMLFGKRAFEFQDQDGPTQWEQVINRGVRIGKDVSVSDAQRIVRELLHPKPGLRLVAVISRGQVDQLSMPPRGQYIVLRAILFAALACLVRSRFPRPAPGSASRSGLGECRKEDFMEIGVIGTGETGVVFLARHPATQEVFAVKRIPRSLMQPSNSVANEPRLLESLQGVPFVVKLFCTMSDSDNVYLVMEFCQGGEMFERVVKYDGLREQDAKYYAASIVLALEQMHERGIVYRDLKLQNVLLTATGHIRLADVGLGKEVGAGGRAGSFVGTADYMAPEMFNVLKGKDYVAHPVDWWALGVVIHEMLLAVSPFRFPSGTFPHHWEEIILNRDIPMGQVDVSDAAERIIRELLHKTPESRLGFNGADDVKRHDWFADIDWNALAQGRVPPPAPPAELPPLVGLTDLSRFDMEWVEGNLNAPGRQYTEF</sequence>
<keyword evidence="10" id="KW-1185">Reference proteome</keyword>
<evidence type="ECO:0000256" key="5">
    <source>
        <dbReference type="ARBA" id="ARBA00022840"/>
    </source>
</evidence>
<evidence type="ECO:0000259" key="7">
    <source>
        <dbReference type="PROSITE" id="PS50011"/>
    </source>
</evidence>
<dbReference type="InterPro" id="IPR017441">
    <property type="entry name" value="Protein_kinase_ATP_BS"/>
</dbReference>
<dbReference type="SUPFAM" id="SSF56112">
    <property type="entry name" value="Protein kinase-like (PK-like)"/>
    <property type="match status" value="3"/>
</dbReference>
<evidence type="ECO:0000313" key="9">
    <source>
        <dbReference type="EMBL" id="CEO99168.1"/>
    </source>
</evidence>
<dbReference type="PROSITE" id="PS50011">
    <property type="entry name" value="PROTEIN_KINASE_DOM"/>
    <property type="match status" value="3"/>
</dbReference>
<dbReference type="PROSITE" id="PS00108">
    <property type="entry name" value="PROTEIN_KINASE_ST"/>
    <property type="match status" value="3"/>
</dbReference>
<dbReference type="PROSITE" id="PS00107">
    <property type="entry name" value="PROTEIN_KINASE_ATP"/>
    <property type="match status" value="2"/>
</dbReference>
<dbReference type="PROSITE" id="PS51285">
    <property type="entry name" value="AGC_KINASE_CTER"/>
    <property type="match status" value="1"/>
</dbReference>
<dbReference type="InterPro" id="IPR045270">
    <property type="entry name" value="STKc_AGC"/>
</dbReference>
<keyword evidence="4" id="KW-0418">Kinase</keyword>
<reference evidence="9 10" key="1">
    <citation type="submission" date="2015-02" db="EMBL/GenBank/DDBJ databases">
        <authorList>
            <person name="Chooi Y.-H."/>
        </authorList>
    </citation>
    <scope>NUCLEOTIDE SEQUENCE [LARGE SCALE GENOMIC DNA]</scope>
    <source>
        <strain evidence="9">E3</strain>
    </source>
</reference>
<dbReference type="OMA" id="HPVDWWA"/>
<feature type="domain" description="AGC-kinase C-terminal" evidence="8">
    <location>
        <begin position="1008"/>
        <end position="1060"/>
    </location>
</feature>
<dbReference type="OrthoDB" id="63267at2759"/>
<protein>
    <recommendedName>
        <fullName evidence="11">Non-specific serine/threonine protein kinase</fullName>
    </recommendedName>
</protein>
<dbReference type="InterPro" id="IPR008271">
    <property type="entry name" value="Ser/Thr_kinase_AS"/>
</dbReference>
<keyword evidence="2" id="KW-0808">Transferase</keyword>
<dbReference type="InterPro" id="IPR000961">
    <property type="entry name" value="AGC-kinase_C"/>
</dbReference>
<dbReference type="Pfam" id="PF00069">
    <property type="entry name" value="Pkinase"/>
    <property type="match status" value="3"/>
</dbReference>
<dbReference type="EMBL" id="CDSF01000090">
    <property type="protein sequence ID" value="CEO99168.1"/>
    <property type="molecule type" value="Genomic_DNA"/>
</dbReference>
<evidence type="ECO:0000259" key="8">
    <source>
        <dbReference type="PROSITE" id="PS51285"/>
    </source>
</evidence>
<dbReference type="CDD" id="cd05123">
    <property type="entry name" value="STKc_AGC"/>
    <property type="match status" value="3"/>
</dbReference>
<organism evidence="9 10">
    <name type="scientific">Plasmodiophora brassicae</name>
    <name type="common">Clubroot disease agent</name>
    <dbReference type="NCBI Taxonomy" id="37360"/>
    <lineage>
        <taxon>Eukaryota</taxon>
        <taxon>Sar</taxon>
        <taxon>Rhizaria</taxon>
        <taxon>Endomyxa</taxon>
        <taxon>Phytomyxea</taxon>
        <taxon>Plasmodiophorida</taxon>
        <taxon>Plasmodiophoridae</taxon>
        <taxon>Plasmodiophora</taxon>
    </lineage>
</organism>
<evidence type="ECO:0000256" key="6">
    <source>
        <dbReference type="PROSITE-ProRule" id="PRU10141"/>
    </source>
</evidence>
<dbReference type="FunFam" id="1.10.510.10:FF:000465">
    <property type="entry name" value="Non-specific serine/threonine protein kinase"/>
    <property type="match status" value="3"/>
</dbReference>
<dbReference type="InterPro" id="IPR000719">
    <property type="entry name" value="Prot_kinase_dom"/>
</dbReference>
<dbReference type="Gene3D" id="3.30.200.20">
    <property type="entry name" value="Phosphorylase Kinase, domain 1"/>
    <property type="match status" value="3"/>
</dbReference>
<feature type="domain" description="Protein kinase" evidence="7">
    <location>
        <begin position="747"/>
        <end position="1007"/>
    </location>
</feature>
<dbReference type="Proteomes" id="UP000039324">
    <property type="component" value="Unassembled WGS sequence"/>
</dbReference>
<dbReference type="InterPro" id="IPR011009">
    <property type="entry name" value="Kinase-like_dom_sf"/>
</dbReference>
<dbReference type="AlphaFoldDB" id="A0A0G4IV28"/>
<evidence type="ECO:0000256" key="4">
    <source>
        <dbReference type="ARBA" id="ARBA00022777"/>
    </source>
</evidence>
<proteinExistence type="predicted"/>
<evidence type="ECO:0008006" key="11">
    <source>
        <dbReference type="Google" id="ProtNLM"/>
    </source>
</evidence>
<name>A0A0G4IV28_PLABS</name>
<feature type="domain" description="Protein kinase" evidence="7">
    <location>
        <begin position="426"/>
        <end position="708"/>
    </location>
</feature>
<dbReference type="GO" id="GO:0005952">
    <property type="term" value="C:cAMP-dependent protein kinase complex"/>
    <property type="evidence" value="ECO:0007669"/>
    <property type="project" value="TreeGrafter"/>
</dbReference>
<dbReference type="SMART" id="SM00220">
    <property type="entry name" value="S_TKc"/>
    <property type="match status" value="3"/>
</dbReference>
<evidence type="ECO:0000256" key="3">
    <source>
        <dbReference type="ARBA" id="ARBA00022741"/>
    </source>
</evidence>
<accession>A0A0G4IV28</accession>
<evidence type="ECO:0000256" key="1">
    <source>
        <dbReference type="ARBA" id="ARBA00022527"/>
    </source>
</evidence>
<dbReference type="STRING" id="37360.A0A0G4IV28"/>
<keyword evidence="1" id="KW-0723">Serine/threonine-protein kinase</keyword>
<dbReference type="GO" id="GO:0004691">
    <property type="term" value="F:cAMP-dependent protein kinase activity"/>
    <property type="evidence" value="ECO:0007669"/>
    <property type="project" value="TreeGrafter"/>
</dbReference>
<dbReference type="Gene3D" id="1.10.510.10">
    <property type="entry name" value="Transferase(Phosphotransferase) domain 1"/>
    <property type="match status" value="3"/>
</dbReference>
<evidence type="ECO:0000313" key="10">
    <source>
        <dbReference type="Proteomes" id="UP000039324"/>
    </source>
</evidence>
<dbReference type="PANTHER" id="PTHR24353:SF37">
    <property type="entry name" value="CAMP-DEPENDENT PROTEIN KINASE CATALYTIC SUBUNIT PRKX"/>
    <property type="match status" value="1"/>
</dbReference>
<dbReference type="GO" id="GO:0005524">
    <property type="term" value="F:ATP binding"/>
    <property type="evidence" value="ECO:0007669"/>
    <property type="project" value="UniProtKB-UniRule"/>
</dbReference>
<dbReference type="PANTHER" id="PTHR24353">
    <property type="entry name" value="CYCLIC NUCLEOTIDE-DEPENDENT PROTEIN KINASE"/>
    <property type="match status" value="1"/>
</dbReference>
<evidence type="ECO:0000256" key="2">
    <source>
        <dbReference type="ARBA" id="ARBA00022679"/>
    </source>
</evidence>